<protein>
    <submittedName>
        <fullName evidence="1">2587_t:CDS:1</fullName>
    </submittedName>
</protein>
<comment type="caution">
    <text evidence="1">The sequence shown here is derived from an EMBL/GenBank/DDBJ whole genome shotgun (WGS) entry which is preliminary data.</text>
</comment>
<name>A0ACA9M942_9GLOM</name>
<dbReference type="Proteomes" id="UP000789920">
    <property type="component" value="Unassembled WGS sequence"/>
</dbReference>
<reference evidence="1" key="1">
    <citation type="submission" date="2021-06" db="EMBL/GenBank/DDBJ databases">
        <authorList>
            <person name="Kallberg Y."/>
            <person name="Tangrot J."/>
            <person name="Rosling A."/>
        </authorList>
    </citation>
    <scope>NUCLEOTIDE SEQUENCE</scope>
    <source>
        <strain evidence="1">MA461A</strain>
    </source>
</reference>
<keyword evidence="2" id="KW-1185">Reference proteome</keyword>
<dbReference type="EMBL" id="CAJVQC010007262">
    <property type="protein sequence ID" value="CAG8576949.1"/>
    <property type="molecule type" value="Genomic_DNA"/>
</dbReference>
<proteinExistence type="predicted"/>
<evidence type="ECO:0000313" key="1">
    <source>
        <dbReference type="EMBL" id="CAG8576949.1"/>
    </source>
</evidence>
<gene>
    <name evidence="1" type="ORF">RPERSI_LOCUS4979</name>
</gene>
<sequence length="156" mass="17964">MAIISKFECNVCGNSYKTNRGLKRHLNIVTKYNASRPDLDILPENTIQQFKAILVHYIYKRLPKESKQLGKQSVSVPATESQFYAIFKNYIHYYSALKSKYKCIFHGSSSNQLLPSILDAQNWGIKFYEQRQCTYIVLCDDKDTIDAENPIVQAIA</sequence>
<organism evidence="1 2">
    <name type="scientific">Racocetra persica</name>
    <dbReference type="NCBI Taxonomy" id="160502"/>
    <lineage>
        <taxon>Eukaryota</taxon>
        <taxon>Fungi</taxon>
        <taxon>Fungi incertae sedis</taxon>
        <taxon>Mucoromycota</taxon>
        <taxon>Glomeromycotina</taxon>
        <taxon>Glomeromycetes</taxon>
        <taxon>Diversisporales</taxon>
        <taxon>Gigasporaceae</taxon>
        <taxon>Racocetra</taxon>
    </lineage>
</organism>
<evidence type="ECO:0000313" key="2">
    <source>
        <dbReference type="Proteomes" id="UP000789920"/>
    </source>
</evidence>
<accession>A0ACA9M942</accession>